<keyword evidence="3" id="KW-1185">Reference proteome</keyword>
<dbReference type="Proteomes" id="UP001357223">
    <property type="component" value="Chromosome"/>
</dbReference>
<feature type="transmembrane region" description="Helical" evidence="1">
    <location>
        <begin position="173"/>
        <end position="190"/>
    </location>
</feature>
<name>A0ABZ2CJC8_9BACI</name>
<accession>A0ABZ2CJC8</accession>
<evidence type="ECO:0000313" key="2">
    <source>
        <dbReference type="EMBL" id="WVX82386.1"/>
    </source>
</evidence>
<dbReference type="InterPro" id="IPR038750">
    <property type="entry name" value="YczE/YyaS-like"/>
</dbReference>
<organism evidence="2 3">
    <name type="scientific">Niallia oryzisoli</name>
    <dbReference type="NCBI Taxonomy" id="1737571"/>
    <lineage>
        <taxon>Bacteria</taxon>
        <taxon>Bacillati</taxon>
        <taxon>Bacillota</taxon>
        <taxon>Bacilli</taxon>
        <taxon>Bacillales</taxon>
        <taxon>Bacillaceae</taxon>
        <taxon>Niallia</taxon>
    </lineage>
</organism>
<gene>
    <name evidence="2" type="ORF">R4Z09_05230</name>
</gene>
<dbReference type="EMBL" id="CP137640">
    <property type="protein sequence ID" value="WVX82386.1"/>
    <property type="molecule type" value="Genomic_DNA"/>
</dbReference>
<feature type="transmembrane region" description="Helical" evidence="1">
    <location>
        <begin position="147"/>
        <end position="167"/>
    </location>
</feature>
<dbReference type="PANTHER" id="PTHR40078:SF1">
    <property type="entry name" value="INTEGRAL MEMBRANE PROTEIN"/>
    <property type="match status" value="1"/>
</dbReference>
<feature type="transmembrane region" description="Helical" evidence="1">
    <location>
        <begin position="5"/>
        <end position="23"/>
    </location>
</feature>
<proteinExistence type="predicted"/>
<evidence type="ECO:0000313" key="3">
    <source>
        <dbReference type="Proteomes" id="UP001357223"/>
    </source>
</evidence>
<protein>
    <submittedName>
        <fullName evidence="2">YitT family protein</fullName>
    </submittedName>
</protein>
<keyword evidence="1" id="KW-1133">Transmembrane helix</keyword>
<feature type="transmembrane region" description="Helical" evidence="1">
    <location>
        <begin position="72"/>
        <end position="92"/>
    </location>
</feature>
<sequence length="200" mass="22297">MGKKILFYVIGISIACLGVTFILKSNAGAGPQDVVLMVLAKKSGFTFGTWVIISQGVFLLFNSFLLKKRPEFESVITMIFWGLVVDFWMEIIFYDLELFLSTPLLRWCCFLLGVLLIGIGVGIYLTPNLPRMPYDGMMVALCERFQLSLMVSRTILEITFIIIGILVGGNIGAGTIVLVLCIGTIIQFFNQLSRKIYTIS</sequence>
<dbReference type="Pfam" id="PF19700">
    <property type="entry name" value="DUF6198"/>
    <property type="match status" value="1"/>
</dbReference>
<reference evidence="2 3" key="1">
    <citation type="submission" date="2023-10" db="EMBL/GenBank/DDBJ databases">
        <title>Niallia locisalis sp.nov. isolated from a salt pond sample.</title>
        <authorList>
            <person name="Li X.-J."/>
            <person name="Dong L."/>
        </authorList>
    </citation>
    <scope>NUCLEOTIDE SEQUENCE [LARGE SCALE GENOMIC DNA]</scope>
    <source>
        <strain evidence="2 3">DSM 29761</strain>
    </source>
</reference>
<feature type="transmembrane region" description="Helical" evidence="1">
    <location>
        <begin position="43"/>
        <end position="65"/>
    </location>
</feature>
<dbReference type="PROSITE" id="PS51257">
    <property type="entry name" value="PROKAR_LIPOPROTEIN"/>
    <property type="match status" value="1"/>
</dbReference>
<dbReference type="RefSeq" id="WP_338451288.1">
    <property type="nucleotide sequence ID" value="NZ_CP137640.1"/>
</dbReference>
<keyword evidence="1" id="KW-0472">Membrane</keyword>
<dbReference type="PANTHER" id="PTHR40078">
    <property type="entry name" value="INTEGRAL MEMBRANE PROTEIN-RELATED"/>
    <property type="match status" value="1"/>
</dbReference>
<feature type="transmembrane region" description="Helical" evidence="1">
    <location>
        <begin position="104"/>
        <end position="126"/>
    </location>
</feature>
<evidence type="ECO:0000256" key="1">
    <source>
        <dbReference type="SAM" id="Phobius"/>
    </source>
</evidence>
<keyword evidence="1" id="KW-0812">Transmembrane</keyword>